<proteinExistence type="predicted"/>
<dbReference type="InterPro" id="IPR000683">
    <property type="entry name" value="Gfo/Idh/MocA-like_OxRdtase_N"/>
</dbReference>
<dbReference type="Pfam" id="PF01408">
    <property type="entry name" value="GFO_IDH_MocA"/>
    <property type="match status" value="1"/>
</dbReference>
<comment type="caution">
    <text evidence="2">The sequence shown here is derived from an EMBL/GenBank/DDBJ whole genome shotgun (WGS) entry which is preliminary data.</text>
</comment>
<gene>
    <name evidence="2" type="ORF">KQ656_05630</name>
</gene>
<dbReference type="Proteomes" id="UP000770161">
    <property type="component" value="Unassembled WGS sequence"/>
</dbReference>
<dbReference type="InterPro" id="IPR052515">
    <property type="entry name" value="Gfo/Idh/MocA_Oxidoreductase"/>
</dbReference>
<dbReference type="EMBL" id="JAHLZN010000006">
    <property type="protein sequence ID" value="MBU6113427.1"/>
    <property type="molecule type" value="Genomic_DNA"/>
</dbReference>
<sequence length="408" mass="46739">MEEKISVVLVGINGYGSLYLRELLSNQDARIQLNGVVDINPEFSDYYDELIGRQIPIYQSIESFYKEKQADLAIISTPIHLHKEQACFCMNYGSHVLCEKPMTANPKDVQVMKDTRDKTGKFLAIGFNWSFIPSILELKKDIIKGIFGKPIRFKSMVQWPRNESYYNRSPWAGKKHSTDGSMIFDSVANNATAHFLHNLLYLNGDNVDTSSKIDTLEAELYRVNNIETFDTCVTYIKTINNVDIYFYASHATKENKEPCFQLEFENATITYESDGDFNDIVAVWNDGTSKIYKGPENQNHLTKLSISLDAISNKNYQIPCGIEASIPHVLSIQAMHESVPLVKEFPQTIVRYDDFEKQFWIQDLSKILNYCYTNCFLPSETDTNWALRGKKINVSQLSKNIFHSQPDS</sequence>
<dbReference type="RefSeq" id="WP_216683452.1">
    <property type="nucleotide sequence ID" value="NZ_JAHLZN010000006.1"/>
</dbReference>
<organism evidence="2 3">
    <name type="scientific">Mammaliicoccus lentus</name>
    <name type="common">Staphylococcus lentus</name>
    <dbReference type="NCBI Taxonomy" id="42858"/>
    <lineage>
        <taxon>Bacteria</taxon>
        <taxon>Bacillati</taxon>
        <taxon>Bacillota</taxon>
        <taxon>Bacilli</taxon>
        <taxon>Bacillales</taxon>
        <taxon>Staphylococcaceae</taxon>
        <taxon>Mammaliicoccus</taxon>
    </lineage>
</organism>
<name>A0ABS6GVE0_MAMLE</name>
<feature type="domain" description="Gfo/Idh/MocA-like oxidoreductase N-terminal" evidence="1">
    <location>
        <begin position="5"/>
        <end position="127"/>
    </location>
</feature>
<dbReference type="PANTHER" id="PTHR43249:SF1">
    <property type="entry name" value="D-GLUCOSIDE 3-DEHYDROGENASE"/>
    <property type="match status" value="1"/>
</dbReference>
<evidence type="ECO:0000313" key="2">
    <source>
        <dbReference type="EMBL" id="MBU6113427.1"/>
    </source>
</evidence>
<dbReference type="PANTHER" id="PTHR43249">
    <property type="entry name" value="UDP-N-ACETYL-2-AMINO-2-DEOXY-D-GLUCURONATE OXIDASE"/>
    <property type="match status" value="1"/>
</dbReference>
<protein>
    <submittedName>
        <fullName evidence="2">Gfo/Idh/MocA family oxidoreductase</fullName>
    </submittedName>
</protein>
<evidence type="ECO:0000313" key="3">
    <source>
        <dbReference type="Proteomes" id="UP000770161"/>
    </source>
</evidence>
<reference evidence="2 3" key="1">
    <citation type="submission" date="2021-06" db="EMBL/GenBank/DDBJ databases">
        <title>Staphylococcus lentus K169 genome sequencing.</title>
        <authorList>
            <person name="Sundareshan S."/>
            <person name="Akhila D.S."/>
            <person name="Prachi D."/>
            <person name="Sivakumar R."/>
            <person name="Rajendhran J."/>
            <person name="Isloor S."/>
            <person name="Hegde N.R."/>
        </authorList>
    </citation>
    <scope>NUCLEOTIDE SEQUENCE [LARGE SCALE GENOMIC DNA]</scope>
    <source>
        <strain evidence="2 3">K169</strain>
    </source>
</reference>
<accession>A0ABS6GVE0</accession>
<evidence type="ECO:0000259" key="1">
    <source>
        <dbReference type="Pfam" id="PF01408"/>
    </source>
</evidence>
<keyword evidence="3" id="KW-1185">Reference proteome</keyword>